<feature type="transmembrane region" description="Helical" evidence="2">
    <location>
        <begin position="12"/>
        <end position="32"/>
    </location>
</feature>
<organism evidence="3">
    <name type="scientific">Populus trichocarpa</name>
    <name type="common">Western balsam poplar</name>
    <name type="synonym">Populus balsamifera subsp. trichocarpa</name>
    <dbReference type="NCBI Taxonomy" id="3694"/>
    <lineage>
        <taxon>Eukaryota</taxon>
        <taxon>Viridiplantae</taxon>
        <taxon>Streptophyta</taxon>
        <taxon>Embryophyta</taxon>
        <taxon>Tracheophyta</taxon>
        <taxon>Spermatophyta</taxon>
        <taxon>Magnoliopsida</taxon>
        <taxon>eudicotyledons</taxon>
        <taxon>Gunneridae</taxon>
        <taxon>Pentapetalae</taxon>
        <taxon>rosids</taxon>
        <taxon>fabids</taxon>
        <taxon>Malpighiales</taxon>
        <taxon>Salicaceae</taxon>
        <taxon>Saliceae</taxon>
        <taxon>Populus</taxon>
    </lineage>
</organism>
<accession>A9P8V8</accession>
<keyword evidence="2" id="KW-0812">Transmembrane</keyword>
<keyword evidence="2" id="KW-0472">Membrane</keyword>
<reference evidence="3" key="1">
    <citation type="journal article" date="2008" name="BMC Genomics">
        <title>Analysis of 4,664 high-quality sequence-finished poplar full-length cDNA clones and their utility for the discovery of genes responding to insect feeding.</title>
        <authorList>
            <person name="Ralph S.G."/>
            <person name="Chun H.J."/>
            <person name="Cooper D."/>
            <person name="Kirkpatrick R."/>
            <person name="Kolosova N."/>
            <person name="Gunter L."/>
            <person name="Tuskan G.A."/>
            <person name="Douglas C.J."/>
            <person name="Holt R.A."/>
            <person name="Jones S.J."/>
            <person name="Marra M.A."/>
            <person name="Bohlmann J."/>
        </authorList>
    </citation>
    <scope>NUCLEOTIDE SEQUENCE</scope>
    <source>
        <tissue evidence="3">Phloem and cambium</tissue>
    </source>
</reference>
<evidence type="ECO:0000256" key="1">
    <source>
        <dbReference type="SAM" id="MobiDB-lite"/>
    </source>
</evidence>
<dbReference type="EMBL" id="EF144575">
    <property type="protein sequence ID" value="ABK92811.1"/>
    <property type="molecule type" value="mRNA"/>
</dbReference>
<evidence type="ECO:0000256" key="2">
    <source>
        <dbReference type="SAM" id="Phobius"/>
    </source>
</evidence>
<name>A9P8V8_POPTR</name>
<keyword evidence="2" id="KW-1133">Transmembrane helix</keyword>
<feature type="region of interest" description="Disordered" evidence="1">
    <location>
        <begin position="36"/>
        <end position="60"/>
    </location>
</feature>
<proteinExistence type="evidence at transcript level"/>
<protein>
    <submittedName>
        <fullName evidence="3">Uncharacterized protein</fullName>
    </submittedName>
</protein>
<sequence length="60" mass="7019">MLTPRSSMKSFSLITNGGNVNLSLIVCVESLISRTKKSRSLKSRKRMQRKRLERLKRRKN</sequence>
<dbReference type="AlphaFoldDB" id="A9P8V8"/>
<evidence type="ECO:0000313" key="3">
    <source>
        <dbReference type="EMBL" id="ABK92811.1"/>
    </source>
</evidence>